<dbReference type="Proteomes" id="UP001159405">
    <property type="component" value="Unassembled WGS sequence"/>
</dbReference>
<name>A0ABN8PUW4_9CNID</name>
<feature type="region of interest" description="Disordered" evidence="1">
    <location>
        <begin position="1"/>
        <end position="43"/>
    </location>
</feature>
<feature type="compositionally biased region" description="Polar residues" evidence="1">
    <location>
        <begin position="341"/>
        <end position="351"/>
    </location>
</feature>
<comment type="caution">
    <text evidence="2">The sequence shown here is derived from an EMBL/GenBank/DDBJ whole genome shotgun (WGS) entry which is preliminary data.</text>
</comment>
<sequence>MRPDEHKKKHRAEYKKKHGICNKKTASKEGNDTNKEGTNAETQTREFVVETEEEDQAQFSRRKVASNWERYEELESESSDEEDNVENIHKRGEDFSVLLEKSENPASQFRFQSEREWDQESDASTIEVTNSTLEVDFGALAVALNSIPLHRRLDISPDHVHPDLVKEFESNAELCKKDQSIPSDTRNTKTTTMAEPTSIPSDTCLHATILNSTEDNQQNFETKTFENSMGNRKHVTINSSGKDVLRSVTQSSGTSDPSKLQNAEELQTSLKDVLRTANATTTTINITSGKMLEKPAENEEDDELESLLSLGTPGMNRNSDSTAVLQNKREILSQKALPSGVINSGNQPANSTDDDLEDWLDSVLG</sequence>
<feature type="region of interest" description="Disordered" evidence="1">
    <location>
        <begin position="177"/>
        <end position="200"/>
    </location>
</feature>
<feature type="compositionally biased region" description="Basic residues" evidence="1">
    <location>
        <begin position="7"/>
        <end position="21"/>
    </location>
</feature>
<organism evidence="2 3">
    <name type="scientific">Porites lobata</name>
    <dbReference type="NCBI Taxonomy" id="104759"/>
    <lineage>
        <taxon>Eukaryota</taxon>
        <taxon>Metazoa</taxon>
        <taxon>Cnidaria</taxon>
        <taxon>Anthozoa</taxon>
        <taxon>Hexacorallia</taxon>
        <taxon>Scleractinia</taxon>
        <taxon>Fungiina</taxon>
        <taxon>Poritidae</taxon>
        <taxon>Porites</taxon>
    </lineage>
</organism>
<feature type="region of interest" description="Disordered" evidence="1">
    <location>
        <begin position="327"/>
        <end position="358"/>
    </location>
</feature>
<proteinExistence type="predicted"/>
<dbReference type="PANTHER" id="PTHR16524:SF2">
    <property type="entry name" value="CELL DEATH REGULATOR AVEN"/>
    <property type="match status" value="1"/>
</dbReference>
<protein>
    <recommendedName>
        <fullName evidence="4">Cell death regulator Aven</fullName>
    </recommendedName>
</protein>
<feature type="compositionally biased region" description="Polar residues" evidence="1">
    <location>
        <begin position="180"/>
        <end position="200"/>
    </location>
</feature>
<dbReference type="InterPro" id="IPR026187">
    <property type="entry name" value="Aven"/>
</dbReference>
<evidence type="ECO:0000256" key="1">
    <source>
        <dbReference type="SAM" id="MobiDB-lite"/>
    </source>
</evidence>
<keyword evidence="3" id="KW-1185">Reference proteome</keyword>
<evidence type="ECO:0000313" key="2">
    <source>
        <dbReference type="EMBL" id="CAH3150007.1"/>
    </source>
</evidence>
<reference evidence="2 3" key="1">
    <citation type="submission" date="2022-05" db="EMBL/GenBank/DDBJ databases">
        <authorList>
            <consortium name="Genoscope - CEA"/>
            <person name="William W."/>
        </authorList>
    </citation>
    <scope>NUCLEOTIDE SEQUENCE [LARGE SCALE GENOMIC DNA]</scope>
</reference>
<evidence type="ECO:0008006" key="4">
    <source>
        <dbReference type="Google" id="ProtNLM"/>
    </source>
</evidence>
<dbReference type="PANTHER" id="PTHR16524">
    <property type="entry name" value="CELL DEATH REGULATOR AVEN"/>
    <property type="match status" value="1"/>
</dbReference>
<evidence type="ECO:0000313" key="3">
    <source>
        <dbReference type="Proteomes" id="UP001159405"/>
    </source>
</evidence>
<feature type="compositionally biased region" description="Basic and acidic residues" evidence="1">
    <location>
        <begin position="26"/>
        <end position="35"/>
    </location>
</feature>
<dbReference type="EMBL" id="CALNXK010000088">
    <property type="protein sequence ID" value="CAH3150007.1"/>
    <property type="molecule type" value="Genomic_DNA"/>
</dbReference>
<gene>
    <name evidence="2" type="ORF">PLOB_00047363</name>
</gene>
<accession>A0ABN8PUW4</accession>